<sequence>MSSEESRALVEPYLAYSDLSWDSTPSFSSANSSVRVVEPDNIVEHNPMSHVEPNTRRDDPCKFRPRFFIQHPVLMKTDIHSIFKPKDMPFVKEKYKFPPNAVLFTPTVRERAYSVREGWICFYDTVFKIRLRLPFHCTIDMVLDYFNLAPGQLMPTVGATS</sequence>
<reference evidence="1" key="1">
    <citation type="submission" date="2020-03" db="EMBL/GenBank/DDBJ databases">
        <title>A high-quality chromosome-level genome assembly of a woody plant with both climbing and erect habits, Rhamnella rubrinervis.</title>
        <authorList>
            <person name="Lu Z."/>
            <person name="Yang Y."/>
            <person name="Zhu X."/>
            <person name="Sun Y."/>
        </authorList>
    </citation>
    <scope>NUCLEOTIDE SEQUENCE</scope>
    <source>
        <strain evidence="1">BYM</strain>
        <tissue evidence="1">Leaf</tissue>
    </source>
</reference>
<evidence type="ECO:0000313" key="1">
    <source>
        <dbReference type="EMBL" id="KAF3440323.1"/>
    </source>
</evidence>
<evidence type="ECO:0000313" key="2">
    <source>
        <dbReference type="Proteomes" id="UP000796880"/>
    </source>
</evidence>
<accession>A0A8K0GWJ9</accession>
<name>A0A8K0GWJ9_9ROSA</name>
<gene>
    <name evidence="1" type="ORF">FNV43_RR18607</name>
</gene>
<proteinExistence type="predicted"/>
<keyword evidence="2" id="KW-1185">Reference proteome</keyword>
<organism evidence="1 2">
    <name type="scientific">Rhamnella rubrinervis</name>
    <dbReference type="NCBI Taxonomy" id="2594499"/>
    <lineage>
        <taxon>Eukaryota</taxon>
        <taxon>Viridiplantae</taxon>
        <taxon>Streptophyta</taxon>
        <taxon>Embryophyta</taxon>
        <taxon>Tracheophyta</taxon>
        <taxon>Spermatophyta</taxon>
        <taxon>Magnoliopsida</taxon>
        <taxon>eudicotyledons</taxon>
        <taxon>Gunneridae</taxon>
        <taxon>Pentapetalae</taxon>
        <taxon>rosids</taxon>
        <taxon>fabids</taxon>
        <taxon>Rosales</taxon>
        <taxon>Rhamnaceae</taxon>
        <taxon>rhamnoid group</taxon>
        <taxon>Rhamneae</taxon>
        <taxon>Rhamnella</taxon>
    </lineage>
</organism>
<dbReference type="EMBL" id="VOIH02000008">
    <property type="protein sequence ID" value="KAF3440323.1"/>
    <property type="molecule type" value="Genomic_DNA"/>
</dbReference>
<dbReference type="Proteomes" id="UP000796880">
    <property type="component" value="Unassembled WGS sequence"/>
</dbReference>
<dbReference type="OrthoDB" id="1752359at2759"/>
<protein>
    <submittedName>
        <fullName evidence="1">Uncharacterized protein</fullName>
    </submittedName>
</protein>
<dbReference type="AlphaFoldDB" id="A0A8K0GWJ9"/>
<comment type="caution">
    <text evidence="1">The sequence shown here is derived from an EMBL/GenBank/DDBJ whole genome shotgun (WGS) entry which is preliminary data.</text>
</comment>